<dbReference type="Gene3D" id="2.60.40.1180">
    <property type="entry name" value="Golgi alpha-mannosidase II"/>
    <property type="match status" value="1"/>
</dbReference>
<protein>
    <recommendedName>
        <fullName evidence="3 8">Alpha-galactosidase</fullName>
        <ecNumber evidence="3 8">3.2.1.22</ecNumber>
    </recommendedName>
    <alternativeName>
        <fullName evidence="8">Melibiase</fullName>
    </alternativeName>
</protein>
<dbReference type="SUPFAM" id="SSF51445">
    <property type="entry name" value="(Trans)glycosidases"/>
    <property type="match status" value="1"/>
</dbReference>
<evidence type="ECO:0000256" key="5">
    <source>
        <dbReference type="ARBA" id="ARBA00022801"/>
    </source>
</evidence>
<keyword evidence="11" id="KW-1185">Reference proteome</keyword>
<dbReference type="Gene3D" id="3.20.20.70">
    <property type="entry name" value="Aldolase class I"/>
    <property type="match status" value="1"/>
</dbReference>
<dbReference type="Gene3D" id="2.60.120.260">
    <property type="entry name" value="Galactose-binding domain-like"/>
    <property type="match status" value="1"/>
</dbReference>
<dbReference type="AlphaFoldDB" id="A0A433QN28"/>
<sequence length="418" mass="46934">MYQALNETGRNFYYSLSEWGTENPWEWAADIANSWRISLDIEPSWQSLIDIASVAALVTQFSHPGAWNDLDILEVGNPGLSLEESRTHFSLWAVLKAPLLMGNDLTNTTQEVFDILTNLEIIAVNQDPLGISASRVIQVVGEYDIWAGPLVHGSYVAVLINYRDTPQKITLRFQSIGYSGDIVTVRDLWRRVNVGRFLGRYTTIVPPHGAAVLKLTNGHEQFHPKIPVHRPRVEPNRPIIYEAEHLNNTVLFNANRHGCYASCSGGAKVIRIGIYHVNNEYRYGEFVLTTANGGPEGGTFEMLIEWTDLGIGMESVGVRLYWRANIAVNDGVPLVVPVPRLEHRGARWNTTVVIVLKPGKANQIRFWDDEVSAPSIDRIIVTQLNEYTASENGNRTIFWPSSVAHPKFVDQSTYHFDG</sequence>
<comment type="similarity">
    <text evidence="2 8">Belongs to the glycosyl hydrolase 27 family.</text>
</comment>
<feature type="domain" description="Alpha galactosidase C-terminal" evidence="9">
    <location>
        <begin position="141"/>
        <end position="215"/>
    </location>
</feature>
<evidence type="ECO:0000256" key="4">
    <source>
        <dbReference type="ARBA" id="ARBA00022729"/>
    </source>
</evidence>
<dbReference type="GO" id="GO:0004557">
    <property type="term" value="F:alpha-galactosidase activity"/>
    <property type="evidence" value="ECO:0007669"/>
    <property type="project" value="UniProtKB-EC"/>
</dbReference>
<dbReference type="InterPro" id="IPR017853">
    <property type="entry name" value="GH"/>
</dbReference>
<dbReference type="InterPro" id="IPR013780">
    <property type="entry name" value="Glyco_hydro_b"/>
</dbReference>
<evidence type="ECO:0000259" key="9">
    <source>
        <dbReference type="Pfam" id="PF17801"/>
    </source>
</evidence>
<evidence type="ECO:0000256" key="6">
    <source>
        <dbReference type="ARBA" id="ARBA00023157"/>
    </source>
</evidence>
<accession>A0A433QN28</accession>
<dbReference type="Pfam" id="PF16499">
    <property type="entry name" value="Melibiase_2"/>
    <property type="match status" value="1"/>
</dbReference>
<dbReference type="InterPro" id="IPR013785">
    <property type="entry name" value="Aldolase_TIM"/>
</dbReference>
<dbReference type="PANTHER" id="PTHR11452">
    <property type="entry name" value="ALPHA-GALACTOSIDASE/ALPHA-N-ACETYLGALACTOSAMINIDASE"/>
    <property type="match status" value="1"/>
</dbReference>
<dbReference type="PANTHER" id="PTHR11452:SF75">
    <property type="entry name" value="ALPHA-GALACTOSIDASE MEL1"/>
    <property type="match status" value="1"/>
</dbReference>
<dbReference type="EC" id="3.2.1.22" evidence="3 8"/>
<evidence type="ECO:0000256" key="3">
    <source>
        <dbReference type="ARBA" id="ARBA00012755"/>
    </source>
</evidence>
<comment type="caution">
    <text evidence="10">The sequence shown here is derived from an EMBL/GenBank/DDBJ whole genome shotgun (WGS) entry which is preliminary data.</text>
</comment>
<evidence type="ECO:0000256" key="2">
    <source>
        <dbReference type="ARBA" id="ARBA00009743"/>
    </source>
</evidence>
<dbReference type="Proteomes" id="UP000274822">
    <property type="component" value="Unassembled WGS sequence"/>
</dbReference>
<keyword evidence="4" id="KW-0732">Signal</keyword>
<organism evidence="10 11">
    <name type="scientific">Jimgerdemannia flammicorona</name>
    <dbReference type="NCBI Taxonomy" id="994334"/>
    <lineage>
        <taxon>Eukaryota</taxon>
        <taxon>Fungi</taxon>
        <taxon>Fungi incertae sedis</taxon>
        <taxon>Mucoromycota</taxon>
        <taxon>Mucoromycotina</taxon>
        <taxon>Endogonomycetes</taxon>
        <taxon>Endogonales</taxon>
        <taxon>Endogonaceae</taxon>
        <taxon>Jimgerdemannia</taxon>
    </lineage>
</organism>
<gene>
    <name evidence="10" type="ORF">BC938DRAFT_478281</name>
</gene>
<keyword evidence="6 8" id="KW-1015">Disulfide bond</keyword>
<evidence type="ECO:0000256" key="7">
    <source>
        <dbReference type="ARBA" id="ARBA00023295"/>
    </source>
</evidence>
<dbReference type="InterPro" id="IPR041233">
    <property type="entry name" value="Melibiase_C"/>
</dbReference>
<evidence type="ECO:0000256" key="8">
    <source>
        <dbReference type="RuleBase" id="RU361168"/>
    </source>
</evidence>
<evidence type="ECO:0000313" key="10">
    <source>
        <dbReference type="EMBL" id="RUS31192.1"/>
    </source>
</evidence>
<dbReference type="CDD" id="cd14792">
    <property type="entry name" value="GH27"/>
    <property type="match status" value="1"/>
</dbReference>
<proteinExistence type="inferred from homology"/>
<dbReference type="FunFam" id="2.60.40.1180:FF:000008">
    <property type="entry name" value="Alpha-galactosidase"/>
    <property type="match status" value="1"/>
</dbReference>
<keyword evidence="7 8" id="KW-0326">Glycosidase</keyword>
<name>A0A433QN28_9FUNG</name>
<reference evidence="10 11" key="1">
    <citation type="journal article" date="2018" name="New Phytol.">
        <title>Phylogenomics of Endogonaceae and evolution of mycorrhizas within Mucoromycota.</title>
        <authorList>
            <person name="Chang Y."/>
            <person name="Desiro A."/>
            <person name="Na H."/>
            <person name="Sandor L."/>
            <person name="Lipzen A."/>
            <person name="Clum A."/>
            <person name="Barry K."/>
            <person name="Grigoriev I.V."/>
            <person name="Martin F.M."/>
            <person name="Stajich J.E."/>
            <person name="Smith M.E."/>
            <person name="Bonito G."/>
            <person name="Spatafora J.W."/>
        </authorList>
    </citation>
    <scope>NUCLEOTIDE SEQUENCE [LARGE SCALE GENOMIC DNA]</scope>
    <source>
        <strain evidence="10 11">AD002</strain>
    </source>
</reference>
<dbReference type="PRINTS" id="PR00740">
    <property type="entry name" value="GLHYDRLASE27"/>
</dbReference>
<evidence type="ECO:0000256" key="1">
    <source>
        <dbReference type="ARBA" id="ARBA00001255"/>
    </source>
</evidence>
<dbReference type="Pfam" id="PF17801">
    <property type="entry name" value="Melibiase_C"/>
    <property type="match status" value="1"/>
</dbReference>
<comment type="catalytic activity">
    <reaction evidence="1 8">
        <text>Hydrolysis of terminal, non-reducing alpha-D-galactose residues in alpha-D-galactosides, including galactose oligosaccharides, galactomannans and galactolipids.</text>
        <dbReference type="EC" id="3.2.1.22"/>
    </reaction>
</comment>
<dbReference type="SUPFAM" id="SSF51011">
    <property type="entry name" value="Glycosyl hydrolase domain"/>
    <property type="match status" value="1"/>
</dbReference>
<dbReference type="EMBL" id="RBNJ01003187">
    <property type="protein sequence ID" value="RUS31192.1"/>
    <property type="molecule type" value="Genomic_DNA"/>
</dbReference>
<dbReference type="InterPro" id="IPR002241">
    <property type="entry name" value="Glyco_hydro_27"/>
</dbReference>
<keyword evidence="5 8" id="KW-0378">Hydrolase</keyword>
<dbReference type="GO" id="GO:0005975">
    <property type="term" value="P:carbohydrate metabolic process"/>
    <property type="evidence" value="ECO:0007669"/>
    <property type="project" value="InterPro"/>
</dbReference>
<evidence type="ECO:0000313" key="11">
    <source>
        <dbReference type="Proteomes" id="UP000274822"/>
    </source>
</evidence>